<feature type="domain" description="C2H2-type" evidence="9">
    <location>
        <begin position="1171"/>
        <end position="1198"/>
    </location>
</feature>
<feature type="binding site" evidence="6">
    <location>
        <position position="14"/>
    </location>
    <ligand>
        <name>Zn(2+)</name>
        <dbReference type="ChEBI" id="CHEBI:29105"/>
    </ligand>
</feature>
<feature type="compositionally biased region" description="Low complexity" evidence="8">
    <location>
        <begin position="661"/>
        <end position="672"/>
    </location>
</feature>
<accession>A0ABM2A680</accession>
<feature type="domain" description="C2H2-type" evidence="9">
    <location>
        <begin position="305"/>
        <end position="333"/>
    </location>
</feature>
<feature type="region of interest" description="Disordered" evidence="8">
    <location>
        <begin position="642"/>
        <end position="676"/>
    </location>
</feature>
<evidence type="ECO:0000256" key="8">
    <source>
        <dbReference type="SAM" id="MobiDB-lite"/>
    </source>
</evidence>
<dbReference type="GeneID" id="115261495"/>
<evidence type="ECO:0000256" key="1">
    <source>
        <dbReference type="ARBA" id="ARBA00022723"/>
    </source>
</evidence>
<keyword evidence="4 6" id="KW-0862">Zinc</keyword>
<feature type="domain" description="C2H2-type" evidence="9">
    <location>
        <begin position="366"/>
        <end position="394"/>
    </location>
</feature>
<dbReference type="SUPFAM" id="SSF57716">
    <property type="entry name" value="Glucocorticoid receptor-like (DNA-binding domain)"/>
    <property type="match status" value="2"/>
</dbReference>
<feature type="binding site" evidence="6">
    <location>
        <position position="60"/>
    </location>
    <ligand>
        <name>Zn(2+)</name>
        <dbReference type="ChEBI" id="CHEBI:29105"/>
    </ligand>
</feature>
<keyword evidence="7" id="KW-0175">Coiled coil</keyword>
<feature type="domain" description="C2H2-type" evidence="9">
    <location>
        <begin position="479"/>
        <end position="506"/>
    </location>
</feature>
<evidence type="ECO:0000256" key="6">
    <source>
        <dbReference type="PROSITE-ProRule" id="PRU01263"/>
    </source>
</evidence>
<feature type="binding site" evidence="6">
    <location>
        <position position="702"/>
    </location>
    <ligand>
        <name>Zn(2+)</name>
        <dbReference type="ChEBI" id="CHEBI:29105"/>
    </ligand>
</feature>
<keyword evidence="1 6" id="KW-0479">Metal-binding</keyword>
<feature type="domain" description="C2H2-type" evidence="9">
    <location>
        <begin position="506"/>
        <end position="534"/>
    </location>
</feature>
<dbReference type="Gene3D" id="3.30.160.60">
    <property type="entry name" value="Classic Zinc Finger"/>
    <property type="match status" value="19"/>
</dbReference>
<dbReference type="PANTHER" id="PTHR24381:SF445">
    <property type="entry name" value="GASTRULA ZINC FINGER PROTEIN XLCGF28.1-LIKE-RELATED"/>
    <property type="match status" value="1"/>
</dbReference>
<feature type="domain" description="ZAD" evidence="10">
    <location>
        <begin position="9"/>
        <end position="84"/>
    </location>
</feature>
<feature type="domain" description="C2H2-type" evidence="9">
    <location>
        <begin position="338"/>
        <end position="365"/>
    </location>
</feature>
<dbReference type="PROSITE" id="PS51915">
    <property type="entry name" value="ZAD"/>
    <property type="match status" value="2"/>
</dbReference>
<feature type="domain" description="C2H2-type" evidence="9">
    <location>
        <begin position="1198"/>
        <end position="1226"/>
    </location>
</feature>
<feature type="domain" description="C2H2-type" evidence="9">
    <location>
        <begin position="1115"/>
        <end position="1142"/>
    </location>
</feature>
<feature type="binding site" evidence="6">
    <location>
        <position position="57"/>
    </location>
    <ligand>
        <name>Zn(2+)</name>
        <dbReference type="ChEBI" id="CHEBI:29105"/>
    </ligand>
</feature>
<feature type="domain" description="C2H2-type" evidence="9">
    <location>
        <begin position="1058"/>
        <end position="1086"/>
    </location>
</feature>
<feature type="binding site" evidence="6">
    <location>
        <position position="748"/>
    </location>
    <ligand>
        <name>Zn(2+)</name>
        <dbReference type="ChEBI" id="CHEBI:29105"/>
    </ligand>
</feature>
<feature type="domain" description="C2H2-type" evidence="9">
    <location>
        <begin position="248"/>
        <end position="275"/>
    </location>
</feature>
<evidence type="ECO:0000256" key="2">
    <source>
        <dbReference type="ARBA" id="ARBA00022737"/>
    </source>
</evidence>
<evidence type="ECO:0000256" key="3">
    <source>
        <dbReference type="ARBA" id="ARBA00022771"/>
    </source>
</evidence>
<dbReference type="PROSITE" id="PS50157">
    <property type="entry name" value="ZINC_FINGER_C2H2_2"/>
    <property type="match status" value="20"/>
</dbReference>
<feature type="domain" description="C2H2-type" evidence="9">
    <location>
        <begin position="967"/>
        <end position="995"/>
    </location>
</feature>
<keyword evidence="3 5" id="KW-0863">Zinc-finger</keyword>
<sequence length="1255" mass="144926">MEVPLNIDRICRTCLSETESLISMFEDDDQQNSISAIISACSNMKIKRNDGLPDKVCKKCLQLARNSFAFKQQCDIAYRTLRSLAEQYNLKVATSEGDPEDTSRGTQTEGVDWCDHRCAERPTVAEVIDSKPREPERMDEEPEMVVEVECTPEVPSSVERDFNTTLEESACKSEAFESVEYLSEAFDEAAQQIKNEPNVEEEISNLDTDFNNDQVDYLELEYELEDEKPEPVKLLKLKKSIRASSGSHTCEYCGKDFGRGTHLRRHLLIHTQEKHFKCKICGKAFSRSDHLTIHETTFHSKERPFGCQLCEKSFKRSEHLRNHMESKHSGTIKSKKQEFCKICKKGFTSVKNLESHLKTHTEPKTYKCAFCGEEFSNKSNHRVHLQTVHLEGKTFLCSECGQSFLRNDYLMVHMRRHKGIKPYKCKFCPKAFPRATDLKVHEKYHTNEKPHLCTICGKGFHRHYNLVVHSRTHNGVKPYQCPHCPKSFAQGNDLKAHVRRHTGERYRCELCNEGFIQGYQLTNHKRTVHNIDTAGNTRRVTKYLTPSAQEQQVFLQKQHQQLEQLLEDQKALELQQQQAGWDIAREEHDPDVEKKIQETKNQIQQIERQLADINSRLQEELERHQREQQYEHAEDGYIREENSEPNRSANASFGQDFLNDSTSEQQSTSTETMKNESSSIHIVRAIKVTDTMEVSLNMDRICRTCLSETQSLISMFEDDDQENSISAIISACSNIKIRQNDGLPDKICEKCLQLARNSFAFREQCDIAYRTLRSLAVHYNLNVAKSDGDPEDTCRGTQTEGVVWCDQCCGDRSNAAEGIRGEPREPECMDEESEMVVEVKCTSEVPDCVERDLNTTLEESACQPEAFENARYLSEAFEEAAQQIKTEPDEEEEISNHDVDFNSDQVDYLKVEYNIEEEHPNPVELVKLKKSISTSSGAHTCEYCGKVFGRGTHLRRHLLVHTQEKHFKCKICGKAFARRDHVTIHESTCYSQVQSFGCQLCETSFQRSEDLRNHVESKHNPTVKSKKQEFCKICKKGFISVQNLETHLKKTHTEPKTYKCAFCGEEFSNKSNHRVHLQTMHQKGKTFLCSECGQKFSRKYYLTVHLRRHKGIKPYKCKFCPKAFPRTTDLNAHEKYHTDEKPHLCTICGKGFHRHYNLVVHSRTHNGVKPYQCPHCPKNFAQGNDLKAHVRRHTGERYRCELCNEGFIQGYQLTNHKRTVHNIDTEGNTRQVTKYLTPSAQEQQVIIQKQKDPRS</sequence>
<feature type="binding site" evidence="6">
    <location>
        <position position="705"/>
    </location>
    <ligand>
        <name>Zn(2+)</name>
        <dbReference type="ChEBI" id="CHEBI:29105"/>
    </ligand>
</feature>
<dbReference type="InterPro" id="IPR012934">
    <property type="entry name" value="Znf_AD"/>
</dbReference>
<dbReference type="RefSeq" id="XP_062713678.1">
    <property type="nucleotide sequence ID" value="XM_062857694.1"/>
</dbReference>
<dbReference type="Pfam" id="PF00096">
    <property type="entry name" value="zf-C2H2"/>
    <property type="match status" value="13"/>
</dbReference>
<dbReference type="EnsemblMetazoa" id="AALFPA23_024850.R37038">
    <property type="protein sequence ID" value="AALFPA23_024850.P37038"/>
    <property type="gene ID" value="AALFPA23_024850"/>
</dbReference>
<evidence type="ECO:0000256" key="4">
    <source>
        <dbReference type="ARBA" id="ARBA00022833"/>
    </source>
</evidence>
<evidence type="ECO:0000256" key="7">
    <source>
        <dbReference type="SAM" id="Coils"/>
    </source>
</evidence>
<protein>
    <recommendedName>
        <fullName evidence="13">C2h2-type zn-finger protein</fullName>
    </recommendedName>
</protein>
<keyword evidence="2" id="KW-0677">Repeat</keyword>
<dbReference type="SMART" id="SM00868">
    <property type="entry name" value="zf-AD"/>
    <property type="match status" value="2"/>
</dbReference>
<evidence type="ECO:0000256" key="5">
    <source>
        <dbReference type="PROSITE-ProRule" id="PRU00042"/>
    </source>
</evidence>
<feature type="domain" description="C2H2-type" evidence="9">
    <location>
        <begin position="939"/>
        <end position="966"/>
    </location>
</feature>
<evidence type="ECO:0000313" key="11">
    <source>
        <dbReference type="EnsemblMetazoa" id="AALFPA23_024850.P37038"/>
    </source>
</evidence>
<feature type="domain" description="C2H2-type" evidence="9">
    <location>
        <begin position="395"/>
        <end position="422"/>
    </location>
</feature>
<feature type="domain" description="C2H2-type" evidence="9">
    <location>
        <begin position="451"/>
        <end position="478"/>
    </location>
</feature>
<dbReference type="Pfam" id="PF07776">
    <property type="entry name" value="zf-AD"/>
    <property type="match status" value="2"/>
</dbReference>
<feature type="domain" description="C2H2-type" evidence="9">
    <location>
        <begin position="423"/>
        <end position="450"/>
    </location>
</feature>
<feature type="domain" description="C2H2-type" evidence="9">
    <location>
        <begin position="996"/>
        <end position="1024"/>
    </location>
</feature>
<feature type="domain" description="C2H2-type" evidence="9">
    <location>
        <begin position="1087"/>
        <end position="1114"/>
    </location>
</feature>
<dbReference type="Pfam" id="PF13912">
    <property type="entry name" value="zf-C2H2_6"/>
    <property type="match status" value="4"/>
</dbReference>
<reference evidence="11" key="2">
    <citation type="submission" date="2025-05" db="UniProtKB">
        <authorList>
            <consortium name="EnsemblMetazoa"/>
        </authorList>
    </citation>
    <scope>IDENTIFICATION</scope>
    <source>
        <strain evidence="11">Foshan</strain>
    </source>
</reference>
<feature type="binding site" evidence="6">
    <location>
        <position position="11"/>
    </location>
    <ligand>
        <name>Zn(2+)</name>
        <dbReference type="ChEBI" id="CHEBI:29105"/>
    </ligand>
</feature>
<evidence type="ECO:0000259" key="9">
    <source>
        <dbReference type="PROSITE" id="PS50157"/>
    </source>
</evidence>
<organism evidence="11 12">
    <name type="scientific">Aedes albopictus</name>
    <name type="common">Asian tiger mosquito</name>
    <name type="synonym">Stegomyia albopicta</name>
    <dbReference type="NCBI Taxonomy" id="7160"/>
    <lineage>
        <taxon>Eukaryota</taxon>
        <taxon>Metazoa</taxon>
        <taxon>Ecdysozoa</taxon>
        <taxon>Arthropoda</taxon>
        <taxon>Hexapoda</taxon>
        <taxon>Insecta</taxon>
        <taxon>Pterygota</taxon>
        <taxon>Neoptera</taxon>
        <taxon>Endopterygota</taxon>
        <taxon>Diptera</taxon>
        <taxon>Nematocera</taxon>
        <taxon>Culicoidea</taxon>
        <taxon>Culicidae</taxon>
        <taxon>Culicinae</taxon>
        <taxon>Aedini</taxon>
        <taxon>Aedes</taxon>
        <taxon>Stegomyia</taxon>
    </lineage>
</organism>
<feature type="binding site" evidence="6">
    <location>
        <position position="751"/>
    </location>
    <ligand>
        <name>Zn(2+)</name>
        <dbReference type="ChEBI" id="CHEBI:29105"/>
    </ligand>
</feature>
<reference evidence="12" key="1">
    <citation type="journal article" date="2015" name="Proc. Natl. Acad. Sci. U.S.A.">
        <title>Genome sequence of the Asian Tiger mosquito, Aedes albopictus, reveals insights into its biology, genetics, and evolution.</title>
        <authorList>
            <person name="Chen X.G."/>
            <person name="Jiang X."/>
            <person name="Gu J."/>
            <person name="Xu M."/>
            <person name="Wu Y."/>
            <person name="Deng Y."/>
            <person name="Zhang C."/>
            <person name="Bonizzoni M."/>
            <person name="Dermauw W."/>
            <person name="Vontas J."/>
            <person name="Armbruster P."/>
            <person name="Huang X."/>
            <person name="Yang Y."/>
            <person name="Zhang H."/>
            <person name="He W."/>
            <person name="Peng H."/>
            <person name="Liu Y."/>
            <person name="Wu K."/>
            <person name="Chen J."/>
            <person name="Lirakis M."/>
            <person name="Topalis P."/>
            <person name="Van Leeuwen T."/>
            <person name="Hall A.B."/>
            <person name="Jiang X."/>
            <person name="Thorpe C."/>
            <person name="Mueller R.L."/>
            <person name="Sun C."/>
            <person name="Waterhouse R.M."/>
            <person name="Yan G."/>
            <person name="Tu Z.J."/>
            <person name="Fang X."/>
            <person name="James A.A."/>
        </authorList>
    </citation>
    <scope>NUCLEOTIDE SEQUENCE [LARGE SCALE GENOMIC DNA]</scope>
    <source>
        <strain evidence="12">Foshan</strain>
    </source>
</reference>
<keyword evidence="12" id="KW-1185">Reference proteome</keyword>
<feature type="domain" description="C2H2-type" evidence="9">
    <location>
        <begin position="1143"/>
        <end position="1170"/>
    </location>
</feature>
<dbReference type="SMART" id="SM00355">
    <property type="entry name" value="ZnF_C2H2"/>
    <property type="match status" value="20"/>
</dbReference>
<feature type="domain" description="ZAD" evidence="10">
    <location>
        <begin position="700"/>
        <end position="775"/>
    </location>
</feature>
<evidence type="ECO:0000259" key="10">
    <source>
        <dbReference type="PROSITE" id="PS51915"/>
    </source>
</evidence>
<dbReference type="Proteomes" id="UP000069940">
    <property type="component" value="Unassembled WGS sequence"/>
</dbReference>
<evidence type="ECO:0008006" key="13">
    <source>
        <dbReference type="Google" id="ProtNLM"/>
    </source>
</evidence>
<dbReference type="PROSITE" id="PS00028">
    <property type="entry name" value="ZINC_FINGER_C2H2_1"/>
    <property type="match status" value="19"/>
</dbReference>
<feature type="coiled-coil region" evidence="7">
    <location>
        <begin position="552"/>
        <end position="634"/>
    </location>
</feature>
<name>A0ABM2A680_AEDAL</name>
<dbReference type="Gene3D" id="3.40.1800.20">
    <property type="match status" value="2"/>
</dbReference>
<dbReference type="InterPro" id="IPR036236">
    <property type="entry name" value="Znf_C2H2_sf"/>
</dbReference>
<feature type="domain" description="C2H2-type" evidence="9">
    <location>
        <begin position="276"/>
        <end position="304"/>
    </location>
</feature>
<proteinExistence type="predicted"/>
<dbReference type="SUPFAM" id="SSF57667">
    <property type="entry name" value="beta-beta-alpha zinc fingers"/>
    <property type="match status" value="11"/>
</dbReference>
<dbReference type="InterPro" id="IPR013087">
    <property type="entry name" value="Znf_C2H2_type"/>
</dbReference>
<feature type="domain" description="C2H2-type" evidence="9">
    <location>
        <begin position="1029"/>
        <end position="1057"/>
    </location>
</feature>
<dbReference type="PANTHER" id="PTHR24381">
    <property type="entry name" value="ZINC FINGER PROTEIN"/>
    <property type="match status" value="1"/>
</dbReference>
<evidence type="ECO:0000313" key="12">
    <source>
        <dbReference type="Proteomes" id="UP000069940"/>
    </source>
</evidence>